<dbReference type="Proteomes" id="UP000292580">
    <property type="component" value="Unassembled WGS sequence"/>
</dbReference>
<evidence type="ECO:0000313" key="2">
    <source>
        <dbReference type="Proteomes" id="UP000292580"/>
    </source>
</evidence>
<proteinExistence type="predicted"/>
<reference evidence="1 2" key="1">
    <citation type="submission" date="2017-11" db="EMBL/GenBank/DDBJ databases">
        <title>Isolation and Characterization of Methanofollis Species from Methane Seep Offshore SW Taiwan.</title>
        <authorList>
            <person name="Teng N.-H."/>
            <person name="Lai M.-C."/>
            <person name="Chen S.-C."/>
        </authorList>
    </citation>
    <scope>NUCLEOTIDE SEQUENCE [LARGE SCALE GENOMIC DNA]</scope>
    <source>
        <strain evidence="1 2">FWC-SCC2</strain>
    </source>
</reference>
<protein>
    <submittedName>
        <fullName evidence="1">Uncharacterized protein</fullName>
    </submittedName>
</protein>
<comment type="caution">
    <text evidence="1">The sequence shown here is derived from an EMBL/GenBank/DDBJ whole genome shotgun (WGS) entry which is preliminary data.</text>
</comment>
<dbReference type="EMBL" id="PGCL01000001">
    <property type="protein sequence ID" value="TAJ45344.1"/>
    <property type="molecule type" value="Genomic_DNA"/>
</dbReference>
<sequence>MCINGSGPDIALSAGAGRNPYANASEHLSSMPKIREYLEQVKQTNQEIAGATRQEIMEGPSPRPRWAGVLRWPVRAM</sequence>
<organism evidence="1 2">
    <name type="scientific">Methanofollis fontis</name>
    <dbReference type="NCBI Taxonomy" id="2052832"/>
    <lineage>
        <taxon>Archaea</taxon>
        <taxon>Methanobacteriati</taxon>
        <taxon>Methanobacteriota</taxon>
        <taxon>Stenosarchaea group</taxon>
        <taxon>Methanomicrobia</taxon>
        <taxon>Methanomicrobiales</taxon>
        <taxon>Methanomicrobiaceae</taxon>
        <taxon>Methanofollis</taxon>
    </lineage>
</organism>
<accession>A0A483CSM4</accession>
<dbReference type="AlphaFoldDB" id="A0A483CSM4"/>
<evidence type="ECO:0000313" key="1">
    <source>
        <dbReference type="EMBL" id="TAJ45344.1"/>
    </source>
</evidence>
<keyword evidence="2" id="KW-1185">Reference proteome</keyword>
<gene>
    <name evidence="1" type="ORF">CUJ86_00945</name>
</gene>
<name>A0A483CSM4_9EURY</name>